<dbReference type="PANTHER" id="PTHR13059:SF13">
    <property type="entry name" value="PROTEIN CAPICUA HOMOLOG"/>
    <property type="match status" value="1"/>
</dbReference>
<dbReference type="OrthoDB" id="2377365at2759"/>
<evidence type="ECO:0000256" key="4">
    <source>
        <dbReference type="ARBA" id="ARBA00023163"/>
    </source>
</evidence>
<dbReference type="EMBL" id="LWCA01000555">
    <property type="protein sequence ID" value="OAF67879.1"/>
    <property type="molecule type" value="Genomic_DNA"/>
</dbReference>
<name>A0A177B0T1_9BILA</name>
<dbReference type="InterPro" id="IPR032147">
    <property type="entry name" value="Cic_dom"/>
</dbReference>
<dbReference type="GO" id="GO:0005634">
    <property type="term" value="C:nucleus"/>
    <property type="evidence" value="ECO:0007669"/>
    <property type="project" value="UniProtKB-UniRule"/>
</dbReference>
<sequence>MLDTDFENIDTFLNLDDYRGHRVLVRCEYAYYLGVIKLTHGKCGISVKLDQVDDYSKENSNIKIENVFTNCDIISDTCPTIRQLVKGSNVLFRKNPDVHYFSLGTIFDRSFENKNYKFLIRNFHPVRNELLCIWVTRANLRGVVTPWNEDISSPESSNEDFNTFRLSIFSHITNENGKTNHNISNILNLPTKSKSHALPPLCANLPIFPKRQTKSDSEFNFNNLSLFHSINADKPTDLSLNSFKKDETKRLKTFSWTDIVPNIPVTKKEEGIESLNSSKNSTLVDDVFVDSTETKSTTLSKDIELRKLNHIRRPMNAFMLFSKIHRPVVHQEQPELDNRGVSKVLGEWWYNIVAEKKEIYQNYATKLKEDHFRNNPDWKWCTKIKKMKNAINQKDETSDICNIKNTNPTDILNKLKEISNKPQDKQKQSYLKRNSLHLNLEHLPKYTPRTTAPKTPNTASFVEKYKKSPYKFTWNNKTCKTCLPTSSDSDMFFGESVTSNYLISAAKSNTKLLNCRKIQDRRRHLVIEFLITNGSFPTETATSQFYQQNKDIFPTKLCLQHKIREVRQRIMSTIPDN</sequence>
<dbReference type="InterPro" id="IPR058606">
    <property type="entry name" value="HTH_Cic_C"/>
</dbReference>
<dbReference type="GO" id="GO:0000981">
    <property type="term" value="F:DNA-binding transcription factor activity, RNA polymerase II-specific"/>
    <property type="evidence" value="ECO:0007669"/>
    <property type="project" value="TreeGrafter"/>
</dbReference>
<feature type="domain" description="HMG box" evidence="7">
    <location>
        <begin position="311"/>
        <end position="379"/>
    </location>
</feature>
<evidence type="ECO:0000256" key="1">
    <source>
        <dbReference type="ARBA" id="ARBA00022553"/>
    </source>
</evidence>
<organism evidence="8 9">
    <name type="scientific">Intoshia linei</name>
    <dbReference type="NCBI Taxonomy" id="1819745"/>
    <lineage>
        <taxon>Eukaryota</taxon>
        <taxon>Metazoa</taxon>
        <taxon>Spiralia</taxon>
        <taxon>Lophotrochozoa</taxon>
        <taxon>Mesozoa</taxon>
        <taxon>Orthonectida</taxon>
        <taxon>Rhopaluridae</taxon>
        <taxon>Intoshia</taxon>
    </lineage>
</organism>
<dbReference type="InterPro" id="IPR009071">
    <property type="entry name" value="HMG_box_dom"/>
</dbReference>
<dbReference type="Pfam" id="PF00505">
    <property type="entry name" value="HMG_box"/>
    <property type="match status" value="1"/>
</dbReference>
<evidence type="ECO:0000256" key="2">
    <source>
        <dbReference type="ARBA" id="ARBA00023015"/>
    </source>
</evidence>
<keyword evidence="9" id="KW-1185">Reference proteome</keyword>
<dbReference type="SUPFAM" id="SSF47095">
    <property type="entry name" value="HMG-box"/>
    <property type="match status" value="1"/>
</dbReference>
<evidence type="ECO:0000313" key="8">
    <source>
        <dbReference type="EMBL" id="OAF67879.1"/>
    </source>
</evidence>
<evidence type="ECO:0000313" key="9">
    <source>
        <dbReference type="Proteomes" id="UP000078046"/>
    </source>
</evidence>
<evidence type="ECO:0000256" key="3">
    <source>
        <dbReference type="ARBA" id="ARBA00023125"/>
    </source>
</evidence>
<protein>
    <recommendedName>
        <fullName evidence="7">HMG box domain-containing protein</fullName>
    </recommendedName>
</protein>
<dbReference type="SMART" id="SM00398">
    <property type="entry name" value="HMG"/>
    <property type="match status" value="1"/>
</dbReference>
<evidence type="ECO:0000256" key="6">
    <source>
        <dbReference type="PROSITE-ProRule" id="PRU00267"/>
    </source>
</evidence>
<dbReference type="Proteomes" id="UP000078046">
    <property type="component" value="Unassembled WGS sequence"/>
</dbReference>
<proteinExistence type="predicted"/>
<keyword evidence="1" id="KW-0597">Phosphoprotein</keyword>
<dbReference type="Gene3D" id="1.10.30.10">
    <property type="entry name" value="High mobility group box domain"/>
    <property type="match status" value="1"/>
</dbReference>
<gene>
    <name evidence="8" type="ORF">A3Q56_04397</name>
</gene>
<dbReference type="InterPro" id="IPR058607">
    <property type="entry name" value="HMG-box_Cic-like"/>
</dbReference>
<dbReference type="PROSITE" id="PS50118">
    <property type="entry name" value="HMG_BOX_2"/>
    <property type="match status" value="1"/>
</dbReference>
<feature type="DNA-binding region" description="HMG box" evidence="6">
    <location>
        <begin position="311"/>
        <end position="379"/>
    </location>
</feature>
<dbReference type="AlphaFoldDB" id="A0A177B0T1"/>
<dbReference type="Pfam" id="PF16090">
    <property type="entry name" value="DUF4819"/>
    <property type="match status" value="1"/>
</dbReference>
<dbReference type="PANTHER" id="PTHR13059">
    <property type="entry name" value="HMG-BOX TRANSCRIPTION FACTOR BBX"/>
    <property type="match status" value="1"/>
</dbReference>
<evidence type="ECO:0000259" key="7">
    <source>
        <dbReference type="PROSITE" id="PS50118"/>
    </source>
</evidence>
<keyword evidence="5 6" id="KW-0539">Nucleus</keyword>
<keyword evidence="3 6" id="KW-0238">DNA-binding</keyword>
<evidence type="ECO:0000256" key="5">
    <source>
        <dbReference type="ARBA" id="ARBA00023242"/>
    </source>
</evidence>
<keyword evidence="4" id="KW-0804">Transcription</keyword>
<keyword evidence="2" id="KW-0805">Transcription regulation</keyword>
<reference evidence="8 9" key="1">
    <citation type="submission" date="2016-04" db="EMBL/GenBank/DDBJ databases">
        <title>The genome of Intoshia linei affirms orthonectids as highly simplified spiralians.</title>
        <authorList>
            <person name="Mikhailov K.V."/>
            <person name="Slusarev G.S."/>
            <person name="Nikitin M.A."/>
            <person name="Logacheva M.D."/>
            <person name="Penin A."/>
            <person name="Aleoshin V."/>
            <person name="Panchin Y.V."/>
        </authorList>
    </citation>
    <scope>NUCLEOTIDE SEQUENCE [LARGE SCALE GENOMIC DNA]</scope>
    <source>
        <strain evidence="8">Intl2013</strain>
        <tissue evidence="8">Whole animal</tissue>
    </source>
</reference>
<dbReference type="GO" id="GO:0000977">
    <property type="term" value="F:RNA polymerase II transcription regulatory region sequence-specific DNA binding"/>
    <property type="evidence" value="ECO:0007669"/>
    <property type="project" value="TreeGrafter"/>
</dbReference>
<accession>A0A177B0T1</accession>
<dbReference type="InterPro" id="IPR052412">
    <property type="entry name" value="CC-Dev_Transcription_Reg"/>
</dbReference>
<dbReference type="CDD" id="cd21990">
    <property type="entry name" value="HMG-box_CIC-like"/>
    <property type="match status" value="1"/>
</dbReference>
<dbReference type="InterPro" id="IPR036910">
    <property type="entry name" value="HMG_box_dom_sf"/>
</dbReference>
<dbReference type="Pfam" id="PF25981">
    <property type="entry name" value="HTH_Cic_C"/>
    <property type="match status" value="1"/>
</dbReference>
<comment type="caution">
    <text evidence="8">The sequence shown here is derived from an EMBL/GenBank/DDBJ whole genome shotgun (WGS) entry which is preliminary data.</text>
</comment>